<keyword evidence="2" id="KW-1133">Transmembrane helix</keyword>
<proteinExistence type="predicted"/>
<feature type="compositionally biased region" description="Polar residues" evidence="1">
    <location>
        <begin position="47"/>
        <end position="63"/>
    </location>
</feature>
<evidence type="ECO:0000313" key="3">
    <source>
        <dbReference type="EMBL" id="CAG5106277.1"/>
    </source>
</evidence>
<gene>
    <name evidence="3" type="ORF">OKIOD_LOCUS11534</name>
</gene>
<feature type="region of interest" description="Disordered" evidence="1">
    <location>
        <begin position="47"/>
        <end position="66"/>
    </location>
</feature>
<organism evidence="3 4">
    <name type="scientific">Oikopleura dioica</name>
    <name type="common">Tunicate</name>
    <dbReference type="NCBI Taxonomy" id="34765"/>
    <lineage>
        <taxon>Eukaryota</taxon>
        <taxon>Metazoa</taxon>
        <taxon>Chordata</taxon>
        <taxon>Tunicata</taxon>
        <taxon>Appendicularia</taxon>
        <taxon>Copelata</taxon>
        <taxon>Oikopleuridae</taxon>
        <taxon>Oikopleura</taxon>
    </lineage>
</organism>
<sequence>MNENIGSQSTNLGPASASADTVASNWQNHQFVVPAPPQQERIRVQQSSKPTYTTMSVAPNGTHPTRRHQNVWEQCKASVPRCFSYSMVVCFGASLAIIALFLSIKNGSISCEFAPTTQSIPVDLGNGGVKEEPDRHYRRRRFAGKVKMIRKRRSADIIPSQQDFPDIADYNVVGKDSTSFSNVTEGEIVTIIDKQEGTTTTTKTTATTMKTTTTTTAAGEEKADYGGEDWNEYSYDLGDTLFPVTAAPTKTTLSTLNRVSVGPLLQKEFDNGRLNQKDFFNADGSSKMISSKMLAEYYEQILEMEADVNRTLACLKNARRDV</sequence>
<keyword evidence="4" id="KW-1185">Reference proteome</keyword>
<feature type="transmembrane region" description="Helical" evidence="2">
    <location>
        <begin position="82"/>
        <end position="104"/>
    </location>
</feature>
<keyword evidence="2" id="KW-0472">Membrane</keyword>
<evidence type="ECO:0000256" key="1">
    <source>
        <dbReference type="SAM" id="MobiDB-lite"/>
    </source>
</evidence>
<dbReference type="Proteomes" id="UP001158576">
    <property type="component" value="Chromosome 1"/>
</dbReference>
<protein>
    <submittedName>
        <fullName evidence="3">Oidioi.mRNA.OKI2018_I69.chr1.g2769.t1.cds</fullName>
    </submittedName>
</protein>
<reference evidence="3 4" key="1">
    <citation type="submission" date="2021-04" db="EMBL/GenBank/DDBJ databases">
        <authorList>
            <person name="Bliznina A."/>
        </authorList>
    </citation>
    <scope>NUCLEOTIDE SEQUENCE [LARGE SCALE GENOMIC DNA]</scope>
</reference>
<keyword evidence="2" id="KW-0812">Transmembrane</keyword>
<name>A0ABN7SS31_OIKDI</name>
<accession>A0ABN7SS31</accession>
<evidence type="ECO:0000256" key="2">
    <source>
        <dbReference type="SAM" id="Phobius"/>
    </source>
</evidence>
<evidence type="ECO:0000313" key="4">
    <source>
        <dbReference type="Proteomes" id="UP001158576"/>
    </source>
</evidence>
<dbReference type="EMBL" id="OU015566">
    <property type="protein sequence ID" value="CAG5106277.1"/>
    <property type="molecule type" value="Genomic_DNA"/>
</dbReference>